<name>A0ABM7QJ84_9GAMM</name>
<sequence length="288" mass="30946">MFIGVLPERAHLFQPEPRSEVAVNDAAAWRLNPAHRSVYDKLGVALAAGLRAAPCGVDPLAFGLEPDDWVFVKPIVNLAGMALQARAVRADAVPNDPGLFWCERLEGEHTSTDCLVREGEVVWLTHTSASERKDRARPLYWDVGVERPELDARVRDWVGRHLAGYTGLCNLEMIGGRPIEAHLRGSNGFLELYGPAFVPAWVALMDGESFQAPPPVPGGLVLSLFGAGSLTDAQTALISAAGAVSRLDPHTSDRIAVILCPDKARGLELIERLGSLGCTPSVPAPETP</sequence>
<organism evidence="1 2">
    <name type="scientific">Allochromatium tepidum</name>
    <dbReference type="NCBI Taxonomy" id="553982"/>
    <lineage>
        <taxon>Bacteria</taxon>
        <taxon>Pseudomonadati</taxon>
        <taxon>Pseudomonadota</taxon>
        <taxon>Gammaproteobacteria</taxon>
        <taxon>Chromatiales</taxon>
        <taxon>Chromatiaceae</taxon>
        <taxon>Allochromatium</taxon>
    </lineage>
</organism>
<accession>A0ABM7QJ84</accession>
<dbReference type="EMBL" id="AP024563">
    <property type="protein sequence ID" value="BCU05789.1"/>
    <property type="molecule type" value="Genomic_DNA"/>
</dbReference>
<evidence type="ECO:0000313" key="2">
    <source>
        <dbReference type="Proteomes" id="UP000680679"/>
    </source>
</evidence>
<protein>
    <submittedName>
        <fullName evidence="1">Uncharacterized protein</fullName>
    </submittedName>
</protein>
<proteinExistence type="predicted"/>
<evidence type="ECO:0000313" key="1">
    <source>
        <dbReference type="EMBL" id="BCU05789.1"/>
    </source>
</evidence>
<dbReference type="Proteomes" id="UP000680679">
    <property type="component" value="Chromosome"/>
</dbReference>
<reference evidence="1 2" key="1">
    <citation type="submission" date="2021-04" db="EMBL/GenBank/DDBJ databases">
        <title>Complete genome sequencing of Allochromatium tepidum strain NZ.</title>
        <authorList>
            <person name="Tsukatani Y."/>
            <person name="Mori H."/>
        </authorList>
    </citation>
    <scope>NUCLEOTIDE SEQUENCE [LARGE SCALE GENOMIC DNA]</scope>
    <source>
        <strain evidence="1 2">NZ</strain>
    </source>
</reference>
<gene>
    <name evidence="1" type="ORF">Atep_04660</name>
</gene>
<dbReference type="RefSeq" id="WP_213380089.1">
    <property type="nucleotide sequence ID" value="NZ_AP024563.1"/>
</dbReference>
<keyword evidence="2" id="KW-1185">Reference proteome</keyword>